<keyword evidence="3" id="KW-1185">Reference proteome</keyword>
<organism evidence="2 3">
    <name type="scientific">Pararobbsia silviterrae</name>
    <dbReference type="NCBI Taxonomy" id="1792498"/>
    <lineage>
        <taxon>Bacteria</taxon>
        <taxon>Pseudomonadati</taxon>
        <taxon>Pseudomonadota</taxon>
        <taxon>Betaproteobacteria</taxon>
        <taxon>Burkholderiales</taxon>
        <taxon>Burkholderiaceae</taxon>
        <taxon>Pararobbsia</taxon>
    </lineage>
</organism>
<feature type="signal peptide" evidence="1">
    <location>
        <begin position="1"/>
        <end position="18"/>
    </location>
</feature>
<reference evidence="2 3" key="1">
    <citation type="submission" date="2018-10" db="EMBL/GenBank/DDBJ databases">
        <title>Robbsia sp. DHC34, isolated from soil.</title>
        <authorList>
            <person name="Gao Z.-H."/>
            <person name="Qiu L.-H."/>
        </authorList>
    </citation>
    <scope>NUCLEOTIDE SEQUENCE [LARGE SCALE GENOMIC DNA]</scope>
    <source>
        <strain evidence="2 3">DHC34</strain>
    </source>
</reference>
<evidence type="ECO:0000313" key="2">
    <source>
        <dbReference type="EMBL" id="RKP58579.1"/>
    </source>
</evidence>
<sequence length="143" mass="13622">MAVAIAGALTMAPMAANADTADGDASGDVFASRLVAAVGADALAHVTGNVGVNIAAGTGNRQDNTLTIVKTGESVASGNGNPTAPSAVTVNETTAARGSAGAMPVRVAIAALGAGALSDSVGNIGINIAAGNANVQRNVIVSR</sequence>
<proteinExistence type="predicted"/>
<protein>
    <recommendedName>
        <fullName evidence="4">Adhesin</fullName>
    </recommendedName>
</protein>
<evidence type="ECO:0000313" key="3">
    <source>
        <dbReference type="Proteomes" id="UP000270342"/>
    </source>
</evidence>
<dbReference type="EMBL" id="RBZU01000001">
    <property type="protein sequence ID" value="RKP58579.1"/>
    <property type="molecule type" value="Genomic_DNA"/>
</dbReference>
<evidence type="ECO:0000256" key="1">
    <source>
        <dbReference type="SAM" id="SignalP"/>
    </source>
</evidence>
<dbReference type="AlphaFoldDB" id="A0A494Y787"/>
<evidence type="ECO:0008006" key="4">
    <source>
        <dbReference type="Google" id="ProtNLM"/>
    </source>
</evidence>
<feature type="chain" id="PRO_5019847224" description="Adhesin" evidence="1">
    <location>
        <begin position="19"/>
        <end position="143"/>
    </location>
</feature>
<gene>
    <name evidence="2" type="ORF">D7S86_01125</name>
</gene>
<dbReference type="Proteomes" id="UP000270342">
    <property type="component" value="Unassembled WGS sequence"/>
</dbReference>
<accession>A0A494Y787</accession>
<keyword evidence="1" id="KW-0732">Signal</keyword>
<comment type="caution">
    <text evidence="2">The sequence shown here is derived from an EMBL/GenBank/DDBJ whole genome shotgun (WGS) entry which is preliminary data.</text>
</comment>
<name>A0A494Y787_9BURK</name>